<dbReference type="InterPro" id="IPR036864">
    <property type="entry name" value="Zn2-C6_fun-type_DNA-bd_sf"/>
</dbReference>
<reference evidence="10" key="1">
    <citation type="submission" date="2022-11" db="EMBL/GenBank/DDBJ databases">
        <authorList>
            <person name="Petersen C."/>
        </authorList>
    </citation>
    <scope>NUCLEOTIDE SEQUENCE</scope>
    <source>
        <strain evidence="10">IBT 29864</strain>
    </source>
</reference>
<dbReference type="InterPro" id="IPR013087">
    <property type="entry name" value="Znf_C2H2_type"/>
</dbReference>
<dbReference type="PROSITE" id="PS00028">
    <property type="entry name" value="ZINC_FINGER_C2H2_1"/>
    <property type="match status" value="2"/>
</dbReference>
<dbReference type="InterPro" id="IPR001138">
    <property type="entry name" value="Zn2Cys6_DnaBD"/>
</dbReference>
<dbReference type="Gene3D" id="4.10.240.10">
    <property type="entry name" value="Zn(2)-C6 fungal-type DNA-binding domain"/>
    <property type="match status" value="1"/>
</dbReference>
<dbReference type="GO" id="GO:0000981">
    <property type="term" value="F:DNA-binding transcription factor activity, RNA polymerase II-specific"/>
    <property type="evidence" value="ECO:0007669"/>
    <property type="project" value="InterPro"/>
</dbReference>
<dbReference type="AlphaFoldDB" id="A0A9W9V0W1"/>
<organism evidence="10 11">
    <name type="scientific">Penicillium cataractarum</name>
    <dbReference type="NCBI Taxonomy" id="2100454"/>
    <lineage>
        <taxon>Eukaryota</taxon>
        <taxon>Fungi</taxon>
        <taxon>Dikarya</taxon>
        <taxon>Ascomycota</taxon>
        <taxon>Pezizomycotina</taxon>
        <taxon>Eurotiomycetes</taxon>
        <taxon>Eurotiomycetidae</taxon>
        <taxon>Eurotiales</taxon>
        <taxon>Aspergillaceae</taxon>
        <taxon>Penicillium</taxon>
    </lineage>
</organism>
<dbReference type="SMART" id="SM00355">
    <property type="entry name" value="ZnF_C2H2"/>
    <property type="match status" value="2"/>
</dbReference>
<reference evidence="10" key="2">
    <citation type="journal article" date="2023" name="IMA Fungus">
        <title>Comparative genomic study of the Penicillium genus elucidates a diverse pangenome and 15 lateral gene transfer events.</title>
        <authorList>
            <person name="Petersen C."/>
            <person name="Sorensen T."/>
            <person name="Nielsen M.R."/>
            <person name="Sondergaard T.E."/>
            <person name="Sorensen J.L."/>
            <person name="Fitzpatrick D.A."/>
            <person name="Frisvad J.C."/>
            <person name="Nielsen K.L."/>
        </authorList>
    </citation>
    <scope>NUCLEOTIDE SEQUENCE</scope>
    <source>
        <strain evidence="10">IBT 29864</strain>
    </source>
</reference>
<keyword evidence="2" id="KW-0862">Zinc</keyword>
<dbReference type="OrthoDB" id="10261408at2759"/>
<evidence type="ECO:0000313" key="11">
    <source>
        <dbReference type="Proteomes" id="UP001147782"/>
    </source>
</evidence>
<feature type="domain" description="Zn(2)-C6 fungal-type" evidence="8">
    <location>
        <begin position="88"/>
        <end position="117"/>
    </location>
</feature>
<dbReference type="Gene3D" id="3.30.160.60">
    <property type="entry name" value="Classic Zinc Finger"/>
    <property type="match status" value="1"/>
</dbReference>
<accession>A0A9W9V0W1</accession>
<feature type="domain" description="C2H2-type" evidence="9">
    <location>
        <begin position="53"/>
        <end position="81"/>
    </location>
</feature>
<dbReference type="SMART" id="SM00066">
    <property type="entry name" value="GAL4"/>
    <property type="match status" value="1"/>
</dbReference>
<protein>
    <submittedName>
        <fullName evidence="10">C2H2 type zinc finger domain protein</fullName>
    </submittedName>
</protein>
<evidence type="ECO:0000313" key="10">
    <source>
        <dbReference type="EMBL" id="KAJ5364733.1"/>
    </source>
</evidence>
<keyword evidence="5" id="KW-0804">Transcription</keyword>
<dbReference type="InterPro" id="IPR007219">
    <property type="entry name" value="XnlR_reg_dom"/>
</dbReference>
<dbReference type="Proteomes" id="UP001147782">
    <property type="component" value="Unassembled WGS sequence"/>
</dbReference>
<dbReference type="PROSITE" id="PS50048">
    <property type="entry name" value="ZN2_CY6_FUNGAL_2"/>
    <property type="match status" value="1"/>
</dbReference>
<evidence type="ECO:0000256" key="1">
    <source>
        <dbReference type="ARBA" id="ARBA00022723"/>
    </source>
</evidence>
<evidence type="ECO:0000256" key="2">
    <source>
        <dbReference type="ARBA" id="ARBA00022833"/>
    </source>
</evidence>
<evidence type="ECO:0000256" key="4">
    <source>
        <dbReference type="ARBA" id="ARBA00023125"/>
    </source>
</evidence>
<dbReference type="EMBL" id="JAPZBS010000008">
    <property type="protein sequence ID" value="KAJ5364733.1"/>
    <property type="molecule type" value="Genomic_DNA"/>
</dbReference>
<evidence type="ECO:0000256" key="7">
    <source>
        <dbReference type="PROSITE-ProRule" id="PRU00042"/>
    </source>
</evidence>
<dbReference type="SUPFAM" id="SSF57667">
    <property type="entry name" value="beta-beta-alpha zinc fingers"/>
    <property type="match status" value="1"/>
</dbReference>
<evidence type="ECO:0000259" key="9">
    <source>
        <dbReference type="PROSITE" id="PS50157"/>
    </source>
</evidence>
<dbReference type="GO" id="GO:0006351">
    <property type="term" value="P:DNA-templated transcription"/>
    <property type="evidence" value="ECO:0007669"/>
    <property type="project" value="InterPro"/>
</dbReference>
<dbReference type="PROSITE" id="PS50157">
    <property type="entry name" value="ZINC_FINGER_C2H2_2"/>
    <property type="match status" value="2"/>
</dbReference>
<dbReference type="PROSITE" id="PS00463">
    <property type="entry name" value="ZN2_CY6_FUNGAL_1"/>
    <property type="match status" value="1"/>
</dbReference>
<dbReference type="PANTHER" id="PTHR47660:SF7">
    <property type="entry name" value="TRANSCRIPTION FACTOR WITH C2H2 AND ZN(2)-CYS(6) DNA BINDING DOMAIN (EUROFUNG)"/>
    <property type="match status" value="1"/>
</dbReference>
<evidence type="ECO:0000256" key="5">
    <source>
        <dbReference type="ARBA" id="ARBA00023163"/>
    </source>
</evidence>
<name>A0A9W9V0W1_9EURO</name>
<dbReference type="Pfam" id="PF00172">
    <property type="entry name" value="Zn_clus"/>
    <property type="match status" value="1"/>
</dbReference>
<keyword evidence="4" id="KW-0238">DNA-binding</keyword>
<dbReference type="Pfam" id="PF04082">
    <property type="entry name" value="Fungal_trans"/>
    <property type="match status" value="1"/>
</dbReference>
<dbReference type="RefSeq" id="XP_056552359.1">
    <property type="nucleotide sequence ID" value="XM_056703359.1"/>
</dbReference>
<dbReference type="CDD" id="cd00067">
    <property type="entry name" value="GAL4"/>
    <property type="match status" value="1"/>
</dbReference>
<dbReference type="PANTHER" id="PTHR47660">
    <property type="entry name" value="TRANSCRIPTION FACTOR WITH C2H2 AND ZN(2)-CYS(6) DNA BINDING DOMAIN (EUROFUNG)-RELATED-RELATED"/>
    <property type="match status" value="1"/>
</dbReference>
<sequence length="227" mass="26034">MESLGSEICLQSPPGLVAHDAFRCQFPGCNATYQRKEHLSRHERSKHTKQQALACSRCSRNLKSSDTLRRHTQRQHQVKEPLNRARQACAGCHAAKSRCEGGVPCQECVRRNVQCSFQDHTSIAAEQRIRSLNPTPPSLNPDQSRLSYCEKRKEFVDRYFEIFHPCWPFIHRGTFDIRQEPPLLLQSMVVIGMWITGETSAQSAAMELYDKLDCAIRHQTVFHITDL</sequence>
<comment type="caution">
    <text evidence="10">The sequence shown here is derived from an EMBL/GenBank/DDBJ whole genome shotgun (WGS) entry which is preliminary data.</text>
</comment>
<dbReference type="GO" id="GO:0008270">
    <property type="term" value="F:zinc ion binding"/>
    <property type="evidence" value="ECO:0007669"/>
    <property type="project" value="UniProtKB-KW"/>
</dbReference>
<keyword evidence="11" id="KW-1185">Reference proteome</keyword>
<keyword evidence="7" id="KW-0863">Zinc-finger</keyword>
<keyword evidence="3" id="KW-0805">Transcription regulation</keyword>
<dbReference type="SUPFAM" id="SSF57701">
    <property type="entry name" value="Zn2/Cys6 DNA-binding domain"/>
    <property type="match status" value="1"/>
</dbReference>
<dbReference type="GeneID" id="81442538"/>
<feature type="domain" description="C2H2-type" evidence="9">
    <location>
        <begin position="22"/>
        <end position="52"/>
    </location>
</feature>
<dbReference type="InterPro" id="IPR036236">
    <property type="entry name" value="Znf_C2H2_sf"/>
</dbReference>
<evidence type="ECO:0000259" key="8">
    <source>
        <dbReference type="PROSITE" id="PS50048"/>
    </source>
</evidence>
<evidence type="ECO:0000256" key="6">
    <source>
        <dbReference type="ARBA" id="ARBA00023242"/>
    </source>
</evidence>
<keyword evidence="1" id="KW-0479">Metal-binding</keyword>
<evidence type="ECO:0000256" key="3">
    <source>
        <dbReference type="ARBA" id="ARBA00023015"/>
    </source>
</evidence>
<dbReference type="GO" id="GO:0003677">
    <property type="term" value="F:DNA binding"/>
    <property type="evidence" value="ECO:0007669"/>
    <property type="project" value="UniProtKB-KW"/>
</dbReference>
<proteinExistence type="predicted"/>
<keyword evidence="6" id="KW-0539">Nucleus</keyword>
<gene>
    <name evidence="10" type="ORF">N7496_010446</name>
</gene>